<evidence type="ECO:0000256" key="5">
    <source>
        <dbReference type="SAM" id="SignalP"/>
    </source>
</evidence>
<accession>A0ABT1LDN2</accession>
<dbReference type="EMBL" id="JANCLU010000013">
    <property type="protein sequence ID" value="MCP8939612.1"/>
    <property type="molecule type" value="Genomic_DNA"/>
</dbReference>
<keyword evidence="3" id="KW-0560">Oxidoreductase</keyword>
<name>A0ABT1LDN2_9HYPH</name>
<dbReference type="Proteomes" id="UP001205890">
    <property type="component" value="Unassembled WGS sequence"/>
</dbReference>
<feature type="domain" description="Pyrrolo-quinoline quinone repeat" evidence="6">
    <location>
        <begin position="52"/>
        <end position="368"/>
    </location>
</feature>
<dbReference type="Gene3D" id="2.140.10.10">
    <property type="entry name" value="Quinoprotein alcohol dehydrogenase-like superfamily"/>
    <property type="match status" value="1"/>
</dbReference>
<dbReference type="Pfam" id="PF01011">
    <property type="entry name" value="PQQ"/>
    <property type="match status" value="2"/>
</dbReference>
<comment type="similarity">
    <text evidence="2">Belongs to the bacterial PQQ dehydrogenase family.</text>
</comment>
<reference evidence="7 8" key="1">
    <citation type="submission" date="2022-07" db="EMBL/GenBank/DDBJ databases">
        <authorList>
            <person name="Li W.-J."/>
            <person name="Deng Q.-Q."/>
        </authorList>
    </citation>
    <scope>NUCLEOTIDE SEQUENCE [LARGE SCALE GENOMIC DNA]</scope>
    <source>
        <strain evidence="7 8">SYSU M60028</strain>
    </source>
</reference>
<dbReference type="SMART" id="SM00564">
    <property type="entry name" value="PQQ"/>
    <property type="match status" value="4"/>
</dbReference>
<protein>
    <submittedName>
        <fullName evidence="7">PQQ-binding-like beta-propeller repeat protein</fullName>
    </submittedName>
</protein>
<dbReference type="RefSeq" id="WP_254743392.1">
    <property type="nucleotide sequence ID" value="NZ_JANCLU010000013.1"/>
</dbReference>
<evidence type="ECO:0000259" key="6">
    <source>
        <dbReference type="Pfam" id="PF01011"/>
    </source>
</evidence>
<evidence type="ECO:0000313" key="7">
    <source>
        <dbReference type="EMBL" id="MCP8939612.1"/>
    </source>
</evidence>
<comment type="cofactor">
    <cofactor evidence="1">
        <name>pyrroloquinoline quinone</name>
        <dbReference type="ChEBI" id="CHEBI:58442"/>
    </cofactor>
</comment>
<evidence type="ECO:0000256" key="1">
    <source>
        <dbReference type="ARBA" id="ARBA00001931"/>
    </source>
</evidence>
<dbReference type="SUPFAM" id="SSF50998">
    <property type="entry name" value="Quinoprotein alcohol dehydrogenase-like"/>
    <property type="match status" value="1"/>
</dbReference>
<evidence type="ECO:0000256" key="2">
    <source>
        <dbReference type="ARBA" id="ARBA00008156"/>
    </source>
</evidence>
<evidence type="ECO:0000313" key="8">
    <source>
        <dbReference type="Proteomes" id="UP001205890"/>
    </source>
</evidence>
<dbReference type="InterPro" id="IPR011047">
    <property type="entry name" value="Quinoprotein_ADH-like_sf"/>
</dbReference>
<gene>
    <name evidence="7" type="ORF">NK718_13880</name>
</gene>
<comment type="caution">
    <text evidence="7">The sequence shown here is derived from an EMBL/GenBank/DDBJ whole genome shotgun (WGS) entry which is preliminary data.</text>
</comment>
<proteinExistence type="inferred from homology"/>
<evidence type="ECO:0000256" key="4">
    <source>
        <dbReference type="SAM" id="MobiDB-lite"/>
    </source>
</evidence>
<evidence type="ECO:0000256" key="3">
    <source>
        <dbReference type="ARBA" id="ARBA00023002"/>
    </source>
</evidence>
<dbReference type="InterPro" id="IPR002372">
    <property type="entry name" value="PQQ_rpt_dom"/>
</dbReference>
<feature type="chain" id="PRO_5045329558" evidence="5">
    <location>
        <begin position="28"/>
        <end position="585"/>
    </location>
</feature>
<dbReference type="PANTHER" id="PTHR32303">
    <property type="entry name" value="QUINOPROTEIN ALCOHOL DEHYDROGENASE (CYTOCHROME C)"/>
    <property type="match status" value="1"/>
</dbReference>
<keyword evidence="8" id="KW-1185">Reference proteome</keyword>
<feature type="region of interest" description="Disordered" evidence="4">
    <location>
        <begin position="244"/>
        <end position="267"/>
    </location>
</feature>
<keyword evidence="5" id="KW-0732">Signal</keyword>
<organism evidence="7 8">
    <name type="scientific">Alsobacter ponti</name>
    <dbReference type="NCBI Taxonomy" id="2962936"/>
    <lineage>
        <taxon>Bacteria</taxon>
        <taxon>Pseudomonadati</taxon>
        <taxon>Pseudomonadota</taxon>
        <taxon>Alphaproteobacteria</taxon>
        <taxon>Hyphomicrobiales</taxon>
        <taxon>Alsobacteraceae</taxon>
        <taxon>Alsobacter</taxon>
    </lineage>
</organism>
<dbReference type="InterPro" id="IPR018391">
    <property type="entry name" value="PQQ_b-propeller_rpt"/>
</dbReference>
<feature type="signal peptide" evidence="5">
    <location>
        <begin position="1"/>
        <end position="27"/>
    </location>
</feature>
<sequence length="585" mass="63084">MRTSRPSGLLAHVSIAVLLATAVPALAQTAPAAGGGVTFERLLNPDKEPQNWLTYNRSYDGQRFSPLDQINKDTVKNLKLAYSVSLAPPLGVAGTYKYAGLTGTPIVVDGRMYVTDGFSRVYKLDVRSGKRAAIEWIMDPQYQTSSIRSEPPNNKGVAILGNTVFSVVLDGRLVATNAETGEVLWEKKVIMDPREEATAAPLVVKDLVIITSANGDRGSRGWIQARRVKDGELAWIRYTIPAPGEPGSESWQDPKKEAWKDGGGAPWNTATYDASTDTLYIGTGQPFPDYDPDARPGDNLYTNSLLALDTATGNIKWHFQYTPNESWDYDEQGAHVLVDSEVGGEKRRLVTHFGRNGMYYGLDRTNGSFVNGGKYVNKVTWTKGLDPKTGKPVEYDPTKAVQSYVPTIRPGGSGGKVEEACPSLQGGTNYFPVSYNPQTKKLYAVSHETCALFPEKGSGGRLGEQARGSVVMLDPATGTVTKKRETPFVQYGGALATAGGLVFSNQMDGTFEAMDATSLEPLWSINLGAQINAPPMTFSVNGKQYVALLVGGGPVGELLGYLAKGGDPDVAKNMQPTAVLYVFSL</sequence>
<feature type="domain" description="Pyrrolo-quinoline quinone repeat" evidence="6">
    <location>
        <begin position="482"/>
        <end position="546"/>
    </location>
</feature>